<keyword evidence="6" id="KW-0479">Metal-binding</keyword>
<dbReference type="InterPro" id="IPR036410">
    <property type="entry name" value="HSP_DnaJ_Cys-rich_dom_sf"/>
</dbReference>
<dbReference type="EMBL" id="UOEM01000085">
    <property type="protein sequence ID" value="VAW15470.1"/>
    <property type="molecule type" value="Genomic_DNA"/>
</dbReference>
<feature type="domain" description="J" evidence="12">
    <location>
        <begin position="5"/>
        <end position="70"/>
    </location>
</feature>
<keyword evidence="10" id="KW-0346">Stress response</keyword>
<evidence type="ECO:0000259" key="13">
    <source>
        <dbReference type="PROSITE" id="PS51188"/>
    </source>
</evidence>
<dbReference type="InterPro" id="IPR036869">
    <property type="entry name" value="J_dom_sf"/>
</dbReference>
<dbReference type="GO" id="GO:0005737">
    <property type="term" value="C:cytoplasm"/>
    <property type="evidence" value="ECO:0007669"/>
    <property type="project" value="UniProtKB-SubCell"/>
</dbReference>
<keyword evidence="5" id="KW-0235">DNA replication</keyword>
<proteinExistence type="inferred from homology"/>
<evidence type="ECO:0000256" key="11">
    <source>
        <dbReference type="ARBA" id="ARBA00023186"/>
    </source>
</evidence>
<evidence type="ECO:0000259" key="12">
    <source>
        <dbReference type="PROSITE" id="PS50076"/>
    </source>
</evidence>
<protein>
    <submittedName>
        <fullName evidence="14">Chaperone protein DnaJ</fullName>
    </submittedName>
</protein>
<evidence type="ECO:0000256" key="1">
    <source>
        <dbReference type="ARBA" id="ARBA00001947"/>
    </source>
</evidence>
<evidence type="ECO:0000256" key="7">
    <source>
        <dbReference type="ARBA" id="ARBA00022737"/>
    </source>
</evidence>
<feature type="domain" description="CR-type" evidence="13">
    <location>
        <begin position="137"/>
        <end position="215"/>
    </location>
</feature>
<sequence length="379" mass="40805">MAKLDYYELLGVERSAGDKVIKSAFRKLAMKYHPDKNPGDAEAEIRFMEVSEAYERLKDPDSRAAYDRYGHAAFENGGGGSAGGFHGDFGASFSDIFDDLFGDFMGGQRSGRRSDGIERGSDLRYNMDISLWDAYSGKTAEIEVPTSTSCEPCNGTGAKPGTSPSPCSTCHGAGKIRATQGFFTIERTCAACQGRGEQIDNPCAACAGQGRVRNERILSVNIPAGVEDGTRIRVTGEGEAGTRGGPPGDLYIFLSISPHDVFQRDGADIFCIVPVSMVTAALGGSVEVPTVDGGRTKVTVPEGTQAGKQFRLKGKGMPVLRTQRHGDMYIQVTVETPQNLSKRQKELLGEFETLSSEETHPEAAGFFTRVKHFWSGPVS</sequence>
<dbReference type="InterPro" id="IPR001623">
    <property type="entry name" value="DnaJ_domain"/>
</dbReference>
<dbReference type="InterPro" id="IPR012724">
    <property type="entry name" value="DnaJ"/>
</dbReference>
<dbReference type="SUPFAM" id="SSF46565">
    <property type="entry name" value="Chaperone J-domain"/>
    <property type="match status" value="1"/>
</dbReference>
<dbReference type="GO" id="GO:0006260">
    <property type="term" value="P:DNA replication"/>
    <property type="evidence" value="ECO:0007669"/>
    <property type="project" value="UniProtKB-KW"/>
</dbReference>
<dbReference type="FunFam" id="2.60.260.20:FF:000004">
    <property type="entry name" value="Molecular chaperone DnaJ"/>
    <property type="match status" value="1"/>
</dbReference>
<dbReference type="SUPFAM" id="SSF57938">
    <property type="entry name" value="DnaJ/Hsp40 cysteine-rich domain"/>
    <property type="match status" value="1"/>
</dbReference>
<dbReference type="NCBIfam" id="NF008035">
    <property type="entry name" value="PRK10767.1"/>
    <property type="match status" value="1"/>
</dbReference>
<dbReference type="GO" id="GO:0005524">
    <property type="term" value="F:ATP binding"/>
    <property type="evidence" value="ECO:0007669"/>
    <property type="project" value="InterPro"/>
</dbReference>
<evidence type="ECO:0000256" key="9">
    <source>
        <dbReference type="ARBA" id="ARBA00022833"/>
    </source>
</evidence>
<dbReference type="HAMAP" id="MF_01152">
    <property type="entry name" value="DnaJ"/>
    <property type="match status" value="1"/>
</dbReference>
<dbReference type="GO" id="GO:0031072">
    <property type="term" value="F:heat shock protein binding"/>
    <property type="evidence" value="ECO:0007669"/>
    <property type="project" value="InterPro"/>
</dbReference>
<dbReference type="InterPro" id="IPR001305">
    <property type="entry name" value="HSP_DnaJ_Cys-rich_dom"/>
</dbReference>
<dbReference type="PROSITE" id="PS51188">
    <property type="entry name" value="ZF_CR"/>
    <property type="match status" value="1"/>
</dbReference>
<dbReference type="CDD" id="cd06257">
    <property type="entry name" value="DnaJ"/>
    <property type="match status" value="1"/>
</dbReference>
<dbReference type="InterPro" id="IPR008971">
    <property type="entry name" value="HSP40/DnaJ_pept-bd"/>
</dbReference>
<dbReference type="FunFam" id="2.60.260.20:FF:000009">
    <property type="entry name" value="Putative Mitochondrial DnaJ chaperone"/>
    <property type="match status" value="1"/>
</dbReference>
<dbReference type="Gene3D" id="1.10.287.110">
    <property type="entry name" value="DnaJ domain"/>
    <property type="match status" value="1"/>
</dbReference>
<organism evidence="14">
    <name type="scientific">hydrothermal vent metagenome</name>
    <dbReference type="NCBI Taxonomy" id="652676"/>
    <lineage>
        <taxon>unclassified sequences</taxon>
        <taxon>metagenomes</taxon>
        <taxon>ecological metagenomes</taxon>
    </lineage>
</organism>
<dbReference type="CDD" id="cd10719">
    <property type="entry name" value="DnaJ_zf"/>
    <property type="match status" value="1"/>
</dbReference>
<evidence type="ECO:0000256" key="8">
    <source>
        <dbReference type="ARBA" id="ARBA00022771"/>
    </source>
</evidence>
<keyword evidence="4" id="KW-0963">Cytoplasm</keyword>
<evidence type="ECO:0000256" key="4">
    <source>
        <dbReference type="ARBA" id="ARBA00022490"/>
    </source>
</evidence>
<dbReference type="Gene3D" id="2.60.260.20">
    <property type="entry name" value="Urease metallochaperone UreE, N-terminal domain"/>
    <property type="match status" value="2"/>
</dbReference>
<dbReference type="Gene3D" id="2.10.230.10">
    <property type="entry name" value="Heat shock protein DnaJ, cysteine-rich domain"/>
    <property type="match status" value="1"/>
</dbReference>
<reference evidence="14" key="1">
    <citation type="submission" date="2018-06" db="EMBL/GenBank/DDBJ databases">
        <authorList>
            <person name="Zhirakovskaya E."/>
        </authorList>
    </citation>
    <scope>NUCLEOTIDE SEQUENCE</scope>
</reference>
<evidence type="ECO:0000313" key="14">
    <source>
        <dbReference type="EMBL" id="VAW15470.1"/>
    </source>
</evidence>
<dbReference type="Pfam" id="PF00684">
    <property type="entry name" value="DnaJ_CXXCXGXG"/>
    <property type="match status" value="1"/>
</dbReference>
<comment type="cofactor">
    <cofactor evidence="1">
        <name>Zn(2+)</name>
        <dbReference type="ChEBI" id="CHEBI:29105"/>
    </cofactor>
</comment>
<dbReference type="SMART" id="SM00271">
    <property type="entry name" value="DnaJ"/>
    <property type="match status" value="1"/>
</dbReference>
<dbReference type="GO" id="GO:0008270">
    <property type="term" value="F:zinc ion binding"/>
    <property type="evidence" value="ECO:0007669"/>
    <property type="project" value="UniProtKB-KW"/>
</dbReference>
<evidence type="ECO:0000256" key="10">
    <source>
        <dbReference type="ARBA" id="ARBA00023016"/>
    </source>
</evidence>
<keyword evidence="8" id="KW-0863">Zinc-finger</keyword>
<dbReference type="FunFam" id="1.10.287.110:FF:000034">
    <property type="entry name" value="Chaperone protein DnaJ"/>
    <property type="match status" value="1"/>
</dbReference>
<dbReference type="PRINTS" id="PR00625">
    <property type="entry name" value="JDOMAIN"/>
</dbReference>
<dbReference type="SUPFAM" id="SSF49493">
    <property type="entry name" value="HSP40/DnaJ peptide-binding domain"/>
    <property type="match status" value="2"/>
</dbReference>
<dbReference type="PROSITE" id="PS00636">
    <property type="entry name" value="DNAJ_1"/>
    <property type="match status" value="1"/>
</dbReference>
<keyword evidence="9" id="KW-0862">Zinc</keyword>
<keyword evidence="11" id="KW-0143">Chaperone</keyword>
<dbReference type="Pfam" id="PF01556">
    <property type="entry name" value="DnaJ_C"/>
    <property type="match status" value="1"/>
</dbReference>
<gene>
    <name evidence="14" type="ORF">MNBD_ALPHA09-1308</name>
</gene>
<comment type="subcellular location">
    <subcellularLocation>
        <location evidence="2">Cytoplasm</location>
    </subcellularLocation>
</comment>
<dbReference type="GO" id="GO:0042026">
    <property type="term" value="P:protein refolding"/>
    <property type="evidence" value="ECO:0007669"/>
    <property type="project" value="TreeGrafter"/>
</dbReference>
<dbReference type="AlphaFoldDB" id="A0A3B0TEZ6"/>
<dbReference type="InterPro" id="IPR002939">
    <property type="entry name" value="DnaJ_C"/>
</dbReference>
<accession>A0A3B0TEZ6</accession>
<dbReference type="FunFam" id="2.10.230.10:FF:000002">
    <property type="entry name" value="Molecular chaperone DnaJ"/>
    <property type="match status" value="1"/>
</dbReference>
<dbReference type="PANTHER" id="PTHR43096">
    <property type="entry name" value="DNAJ HOMOLOG 1, MITOCHONDRIAL-RELATED"/>
    <property type="match status" value="1"/>
</dbReference>
<dbReference type="Pfam" id="PF00226">
    <property type="entry name" value="DnaJ"/>
    <property type="match status" value="1"/>
</dbReference>
<evidence type="ECO:0000256" key="6">
    <source>
        <dbReference type="ARBA" id="ARBA00022723"/>
    </source>
</evidence>
<dbReference type="GO" id="GO:0051082">
    <property type="term" value="F:unfolded protein binding"/>
    <property type="evidence" value="ECO:0007669"/>
    <property type="project" value="InterPro"/>
</dbReference>
<evidence type="ECO:0000256" key="5">
    <source>
        <dbReference type="ARBA" id="ARBA00022705"/>
    </source>
</evidence>
<keyword evidence="7" id="KW-0677">Repeat</keyword>
<dbReference type="PROSITE" id="PS50076">
    <property type="entry name" value="DNAJ_2"/>
    <property type="match status" value="1"/>
</dbReference>
<dbReference type="CDD" id="cd10747">
    <property type="entry name" value="DnaJ_C"/>
    <property type="match status" value="1"/>
</dbReference>
<name>A0A3B0TEZ6_9ZZZZ</name>
<evidence type="ECO:0000256" key="3">
    <source>
        <dbReference type="ARBA" id="ARBA00011738"/>
    </source>
</evidence>
<evidence type="ECO:0000256" key="2">
    <source>
        <dbReference type="ARBA" id="ARBA00004496"/>
    </source>
</evidence>
<comment type="subunit">
    <text evidence="3">Homodimer.</text>
</comment>
<dbReference type="GO" id="GO:0009408">
    <property type="term" value="P:response to heat"/>
    <property type="evidence" value="ECO:0007669"/>
    <property type="project" value="InterPro"/>
</dbReference>
<dbReference type="InterPro" id="IPR018253">
    <property type="entry name" value="DnaJ_domain_CS"/>
</dbReference>
<dbReference type="NCBIfam" id="TIGR02349">
    <property type="entry name" value="DnaJ_bact"/>
    <property type="match status" value="1"/>
</dbReference>
<dbReference type="PANTHER" id="PTHR43096:SF48">
    <property type="entry name" value="CHAPERONE PROTEIN DNAJ"/>
    <property type="match status" value="1"/>
</dbReference>